<dbReference type="GO" id="GO:0006357">
    <property type="term" value="P:regulation of transcription by RNA polymerase II"/>
    <property type="evidence" value="ECO:0007669"/>
    <property type="project" value="TreeGrafter"/>
</dbReference>
<dbReference type="InterPro" id="IPR008906">
    <property type="entry name" value="HATC_C_dom"/>
</dbReference>
<gene>
    <name evidence="3" type="primary">LOC122141039</name>
</gene>
<evidence type="ECO:0000259" key="2">
    <source>
        <dbReference type="Pfam" id="PF05699"/>
    </source>
</evidence>
<dbReference type="InterPro" id="IPR052717">
    <property type="entry name" value="Vacuolar_transposase_reg"/>
</dbReference>
<reference evidence="3" key="1">
    <citation type="submission" date="2025-08" db="UniProtKB">
        <authorList>
            <consortium name="RefSeq"/>
        </authorList>
    </citation>
    <scope>IDENTIFICATION</scope>
    <source>
        <tissue evidence="3">Muscle</tissue>
    </source>
</reference>
<dbReference type="RefSeq" id="XP_042602793.1">
    <property type="nucleotide sequence ID" value="XM_042746859.1"/>
</dbReference>
<dbReference type="Proteomes" id="UP001155660">
    <property type="component" value="Chromosome A4"/>
</dbReference>
<feature type="domain" description="HAT C-terminal dimerisation" evidence="2">
    <location>
        <begin position="171"/>
        <end position="243"/>
    </location>
</feature>
<proteinExistence type="predicted"/>
<protein>
    <submittedName>
        <fullName evidence="3">E3 SUMO-protein ligase ZBED1-like</fullName>
    </submittedName>
</protein>
<evidence type="ECO:0000256" key="1">
    <source>
        <dbReference type="SAM" id="MobiDB-lite"/>
    </source>
</evidence>
<feature type="compositionally biased region" description="Acidic residues" evidence="1">
    <location>
        <begin position="96"/>
        <end position="115"/>
    </location>
</feature>
<name>A0A9Q9XJ56_CYPCA</name>
<feature type="region of interest" description="Disordered" evidence="1">
    <location>
        <begin position="85"/>
        <end position="115"/>
    </location>
</feature>
<dbReference type="GO" id="GO:0005634">
    <property type="term" value="C:nucleus"/>
    <property type="evidence" value="ECO:0007669"/>
    <property type="project" value="TreeGrafter"/>
</dbReference>
<dbReference type="Pfam" id="PF05699">
    <property type="entry name" value="Dimer_Tnp_hAT"/>
    <property type="match status" value="1"/>
</dbReference>
<dbReference type="KEGG" id="ccar:122141039"/>
<dbReference type="PANTHER" id="PTHR46169:SF29">
    <property type="entry name" value="DNA REPLICATION-RELATED ELEMENT FACTOR, ISOFORM A"/>
    <property type="match status" value="1"/>
</dbReference>
<sequence>MPTLSIIAPLHTQLLADFTPAPEDDPMTREIKHAIREDLRKRYTSTKERHTLHTASCLDPRFKALPFLSEDEKVETYSRVTTEAASSLEVMRQEPEVPEGEGDDMAEGHDDGEEDDAVQKVCDEALKLDEDAPSTPSTSRPSSLTALLGQTFNVAVTTAEPKSAHTRAEEEVRMYLEAPSLPLTDDPLEWWSTNHHVYPLLAKLAKRYFCIPGASVAAERVFSTAGDIVSAQRSTLTPQRVPAGLPP</sequence>
<dbReference type="PANTHER" id="PTHR46169">
    <property type="entry name" value="DNA REPLICATION-RELATED ELEMENT FACTOR, ISOFORM A"/>
    <property type="match status" value="1"/>
</dbReference>
<dbReference type="GO" id="GO:0046983">
    <property type="term" value="F:protein dimerization activity"/>
    <property type="evidence" value="ECO:0007669"/>
    <property type="project" value="InterPro"/>
</dbReference>
<dbReference type="GeneID" id="122141039"/>
<evidence type="ECO:0000313" key="3">
    <source>
        <dbReference type="RefSeq" id="XP_042602793.1"/>
    </source>
</evidence>
<organism evidence="3">
    <name type="scientific">Cyprinus carpio</name>
    <name type="common">Common carp</name>
    <dbReference type="NCBI Taxonomy" id="7962"/>
    <lineage>
        <taxon>Eukaryota</taxon>
        <taxon>Metazoa</taxon>
        <taxon>Chordata</taxon>
        <taxon>Craniata</taxon>
        <taxon>Vertebrata</taxon>
        <taxon>Euteleostomi</taxon>
        <taxon>Actinopterygii</taxon>
        <taxon>Neopterygii</taxon>
        <taxon>Teleostei</taxon>
        <taxon>Ostariophysi</taxon>
        <taxon>Cypriniformes</taxon>
        <taxon>Cyprinidae</taxon>
        <taxon>Cyprininae</taxon>
        <taxon>Cyprinus</taxon>
    </lineage>
</organism>
<dbReference type="OrthoDB" id="109171at2759"/>
<accession>A0A9Q9XJ56</accession>
<dbReference type="AlphaFoldDB" id="A0A9Q9XJ56"/>